<name>A0AAN6JGY3_9BASI</name>
<feature type="compositionally biased region" description="Polar residues" evidence="1">
    <location>
        <begin position="519"/>
        <end position="535"/>
    </location>
</feature>
<feature type="transmembrane region" description="Helical" evidence="2">
    <location>
        <begin position="234"/>
        <end position="254"/>
    </location>
</feature>
<dbReference type="EMBL" id="JAPDMQ010001128">
    <property type="protein sequence ID" value="KAK0518917.1"/>
    <property type="molecule type" value="Genomic_DNA"/>
</dbReference>
<feature type="region of interest" description="Disordered" evidence="1">
    <location>
        <begin position="397"/>
        <end position="457"/>
    </location>
</feature>
<feature type="transmembrane region" description="Helical" evidence="2">
    <location>
        <begin position="29"/>
        <end position="55"/>
    </location>
</feature>
<feature type="region of interest" description="Disordered" evidence="1">
    <location>
        <begin position="571"/>
        <end position="590"/>
    </location>
</feature>
<keyword evidence="4" id="KW-1185">Reference proteome</keyword>
<comment type="caution">
    <text evidence="3">The sequence shown here is derived from an EMBL/GenBank/DDBJ whole genome shotgun (WGS) entry which is preliminary data.</text>
</comment>
<feature type="compositionally biased region" description="Low complexity" evidence="1">
    <location>
        <begin position="571"/>
        <end position="582"/>
    </location>
</feature>
<evidence type="ECO:0000256" key="2">
    <source>
        <dbReference type="SAM" id="Phobius"/>
    </source>
</evidence>
<evidence type="ECO:0000313" key="4">
    <source>
        <dbReference type="Proteomes" id="UP001176521"/>
    </source>
</evidence>
<keyword evidence="2" id="KW-1133">Transmembrane helix</keyword>
<feature type="compositionally biased region" description="Low complexity" evidence="1">
    <location>
        <begin position="446"/>
        <end position="457"/>
    </location>
</feature>
<organism evidence="3 4">
    <name type="scientific">Tilletia horrida</name>
    <dbReference type="NCBI Taxonomy" id="155126"/>
    <lineage>
        <taxon>Eukaryota</taxon>
        <taxon>Fungi</taxon>
        <taxon>Dikarya</taxon>
        <taxon>Basidiomycota</taxon>
        <taxon>Ustilaginomycotina</taxon>
        <taxon>Exobasidiomycetes</taxon>
        <taxon>Tilletiales</taxon>
        <taxon>Tilletiaceae</taxon>
        <taxon>Tilletia</taxon>
    </lineage>
</organism>
<evidence type="ECO:0000256" key="1">
    <source>
        <dbReference type="SAM" id="MobiDB-lite"/>
    </source>
</evidence>
<feature type="compositionally biased region" description="Low complexity" evidence="1">
    <location>
        <begin position="605"/>
        <end position="629"/>
    </location>
</feature>
<feature type="transmembrane region" description="Helical" evidence="2">
    <location>
        <begin position="67"/>
        <end position="88"/>
    </location>
</feature>
<proteinExistence type="predicted"/>
<reference evidence="3" key="1">
    <citation type="journal article" date="2023" name="PhytoFront">
        <title>Draft Genome Resources of Seven Strains of Tilletia horrida, Causal Agent of Kernel Smut of Rice.</title>
        <authorList>
            <person name="Khanal S."/>
            <person name="Antony Babu S."/>
            <person name="Zhou X.G."/>
        </authorList>
    </citation>
    <scope>NUCLEOTIDE SEQUENCE</scope>
    <source>
        <strain evidence="3">TX3</strain>
    </source>
</reference>
<dbReference type="AlphaFoldDB" id="A0AAN6JGY3"/>
<feature type="compositionally biased region" description="Polar residues" evidence="1">
    <location>
        <begin position="402"/>
        <end position="412"/>
    </location>
</feature>
<accession>A0AAN6JGY3</accession>
<keyword evidence="2" id="KW-0472">Membrane</keyword>
<feature type="transmembrane region" description="Helical" evidence="2">
    <location>
        <begin position="183"/>
        <end position="203"/>
    </location>
</feature>
<protein>
    <submittedName>
        <fullName evidence="3">Uncharacterized protein</fullName>
    </submittedName>
</protein>
<feature type="region of interest" description="Disordered" evidence="1">
    <location>
        <begin position="278"/>
        <end position="342"/>
    </location>
</feature>
<keyword evidence="2" id="KW-0812">Transmembrane</keyword>
<dbReference type="Proteomes" id="UP001176521">
    <property type="component" value="Unassembled WGS sequence"/>
</dbReference>
<gene>
    <name evidence="3" type="ORF">OC842_007631</name>
</gene>
<feature type="compositionally biased region" description="Polar residues" evidence="1">
    <location>
        <begin position="297"/>
        <end position="312"/>
    </location>
</feature>
<sequence>MTTLEGVTGAALGRHTVWKRTLGRTISGALLPAYATGTAFLAYFALAGLLLQVLLHYRPRGVPTHDRLFVTAVVGGLLTAPVVIFPLAKRTLIRFGTACAVIFYPILLAALLVKIYTMDLGTPLPLVHVSGPNAQPLHPPSIWAPYSPLPVLTLSSSPLQIIQGNRSLRRIGVSRSNTKALMAAQAGQVFLVAGMGVAFGIGVGTQGMDKRLGISLTHPNLMATLPMNDHLFNTARVCFVLLLATLFALCLLTARSSWGQLLRLYHLNPFRYRRGLQQPRTYADPGRRAVQDCPTAAPTTASGSGRSSPTGQHRSSRSASSTHHHPLNTNGSPYYGSPAYAHPQVLRPGLPAEYTYGTPSAGQSPLSSPRPCPAVFALSGYPPQHRVVFEARALDAGYGSDGHSSQSRSPSTGYAFAEPDYGAVGGRRSRDRSNSVADVRPSPNRAQQQKTYQAQQDTASYLTAPAGRLARMSLAASGGGRGGASSSTSGSGTDSALPHRLPARPSTPSLPNAERNGHSAVSTSGGASRKPSASGSGPILSAHGTSIVVPPHGTTATHALHSLNTDVASTRSSAVSAPATPSGGAGAARLDSSLESLTKKDVKKPASAFAGTTAAGSASTPGSAAMTPSQSCDALASSL</sequence>
<feature type="compositionally biased region" description="Low complexity" evidence="1">
    <location>
        <begin position="484"/>
        <end position="496"/>
    </location>
</feature>
<feature type="transmembrane region" description="Helical" evidence="2">
    <location>
        <begin position="95"/>
        <end position="116"/>
    </location>
</feature>
<feature type="region of interest" description="Disordered" evidence="1">
    <location>
        <begin position="475"/>
        <end position="553"/>
    </location>
</feature>
<evidence type="ECO:0000313" key="3">
    <source>
        <dbReference type="EMBL" id="KAK0518917.1"/>
    </source>
</evidence>
<feature type="region of interest" description="Disordered" evidence="1">
    <location>
        <begin position="601"/>
        <end position="639"/>
    </location>
</feature>